<dbReference type="OrthoDB" id="2253836at2"/>
<dbReference type="PANTHER" id="PTHR11405:SF53">
    <property type="entry name" value="CARBAMOYL-PHOSPHATE SYNTHASE [AMMONIA], MITOCHONDRIAL"/>
    <property type="match status" value="1"/>
</dbReference>
<dbReference type="InterPro" id="IPR005483">
    <property type="entry name" value="CPSase_dom"/>
</dbReference>
<accession>A0A0R1TYX9</accession>
<dbReference type="Pfam" id="PF02787">
    <property type="entry name" value="CPSase_L_D3"/>
    <property type="match status" value="1"/>
</dbReference>
<name>A0A0R1TYX9_9LACO</name>
<feature type="domain" description="ATP-grasp" evidence="10">
    <location>
        <begin position="130"/>
        <end position="316"/>
    </location>
</feature>
<dbReference type="InterPro" id="IPR016185">
    <property type="entry name" value="PreATP-grasp_dom_sf"/>
</dbReference>
<evidence type="ECO:0000256" key="3">
    <source>
        <dbReference type="ARBA" id="ARBA00022723"/>
    </source>
</evidence>
<dbReference type="PROSITE" id="PS51257">
    <property type="entry name" value="PROKAR_LIPOPROTEIN"/>
    <property type="match status" value="1"/>
</dbReference>
<keyword evidence="2" id="KW-0436">Ligase</keyword>
<dbReference type="InterPro" id="IPR011761">
    <property type="entry name" value="ATP-grasp"/>
</dbReference>
<dbReference type="InterPro" id="IPR036897">
    <property type="entry name" value="CarbamoylP_synth_lsu_oligo_sf"/>
</dbReference>
<dbReference type="GO" id="GO:0004087">
    <property type="term" value="F:carbamoyl-phosphate synthase (ammonia) activity"/>
    <property type="evidence" value="ECO:0007669"/>
    <property type="project" value="UniProtKB-EC"/>
</dbReference>
<keyword evidence="5 9" id="KW-0067">ATP-binding</keyword>
<dbReference type="GO" id="GO:0006541">
    <property type="term" value="P:glutamine metabolic process"/>
    <property type="evidence" value="ECO:0007669"/>
    <property type="project" value="TreeGrafter"/>
</dbReference>
<evidence type="ECO:0000256" key="8">
    <source>
        <dbReference type="ARBA" id="ARBA00047359"/>
    </source>
</evidence>
<dbReference type="GO" id="GO:0006221">
    <property type="term" value="P:pyrimidine nucleotide biosynthetic process"/>
    <property type="evidence" value="ECO:0007669"/>
    <property type="project" value="UniProtKB-KW"/>
</dbReference>
<dbReference type="GO" id="GO:0004088">
    <property type="term" value="F:carbamoyl-phosphate synthase (glutamine-hydrolyzing) activity"/>
    <property type="evidence" value="ECO:0007669"/>
    <property type="project" value="TreeGrafter"/>
</dbReference>
<dbReference type="PANTHER" id="PTHR11405">
    <property type="entry name" value="CARBAMOYLTRANSFERASE FAMILY MEMBER"/>
    <property type="match status" value="1"/>
</dbReference>
<dbReference type="InterPro" id="IPR005480">
    <property type="entry name" value="CPSase_lsu_oligo"/>
</dbReference>
<dbReference type="SMART" id="SM01096">
    <property type="entry name" value="CPSase_L_D3"/>
    <property type="match status" value="1"/>
</dbReference>
<dbReference type="PATRIC" id="fig|1423783.4.peg.1668"/>
<dbReference type="GO" id="GO:0005524">
    <property type="term" value="F:ATP binding"/>
    <property type="evidence" value="ECO:0007669"/>
    <property type="project" value="UniProtKB-UniRule"/>
</dbReference>
<dbReference type="SUPFAM" id="SSF52440">
    <property type="entry name" value="PreATP-grasp domain"/>
    <property type="match status" value="1"/>
</dbReference>
<evidence type="ECO:0000256" key="1">
    <source>
        <dbReference type="ARBA" id="ARBA00009799"/>
    </source>
</evidence>
<dbReference type="Gene3D" id="3.30.470.20">
    <property type="entry name" value="ATP-grasp fold, B domain"/>
    <property type="match status" value="2"/>
</dbReference>
<dbReference type="PROSITE" id="PS50975">
    <property type="entry name" value="ATP_GRASP"/>
    <property type="match status" value="1"/>
</dbReference>
<evidence type="ECO:0000313" key="11">
    <source>
        <dbReference type="EMBL" id="KRL85460.1"/>
    </source>
</evidence>
<keyword evidence="7" id="KW-0464">Manganese</keyword>
<comment type="catalytic activity">
    <reaction evidence="8">
        <text>hydrogencarbonate + NH4(+) + 2 ATP = carbamoyl phosphate + 2 ADP + phosphate + 2 H(+)</text>
        <dbReference type="Rhea" id="RHEA:18029"/>
        <dbReference type="ChEBI" id="CHEBI:15378"/>
        <dbReference type="ChEBI" id="CHEBI:17544"/>
        <dbReference type="ChEBI" id="CHEBI:28938"/>
        <dbReference type="ChEBI" id="CHEBI:30616"/>
        <dbReference type="ChEBI" id="CHEBI:43474"/>
        <dbReference type="ChEBI" id="CHEBI:58228"/>
        <dbReference type="ChEBI" id="CHEBI:456216"/>
        <dbReference type="EC" id="6.3.4.16"/>
    </reaction>
</comment>
<dbReference type="FunFam" id="3.40.50.20:FF:000001">
    <property type="entry name" value="Carbamoyl-phosphate synthase large chain"/>
    <property type="match status" value="1"/>
</dbReference>
<dbReference type="Gene3D" id="1.10.1030.10">
    <property type="entry name" value="Carbamoyl-phosphate synthetase, large subunit oligomerisation domain"/>
    <property type="match status" value="1"/>
</dbReference>
<dbReference type="Proteomes" id="UP000051922">
    <property type="component" value="Unassembled WGS sequence"/>
</dbReference>
<keyword evidence="12" id="KW-1185">Reference proteome</keyword>
<evidence type="ECO:0000256" key="6">
    <source>
        <dbReference type="ARBA" id="ARBA00022975"/>
    </source>
</evidence>
<dbReference type="STRING" id="1423783.FC50_GL001625"/>
<dbReference type="InterPro" id="IPR058047">
    <property type="entry name" value="CPSase_preATP-grasp"/>
</dbReference>
<dbReference type="RefSeq" id="WP_054650496.1">
    <property type="nucleotide sequence ID" value="NZ_AZFJ01000052.1"/>
</dbReference>
<evidence type="ECO:0000256" key="5">
    <source>
        <dbReference type="ARBA" id="ARBA00022840"/>
    </source>
</evidence>
<evidence type="ECO:0000256" key="2">
    <source>
        <dbReference type="ARBA" id="ARBA00022598"/>
    </source>
</evidence>
<dbReference type="InterPro" id="IPR005479">
    <property type="entry name" value="CPAse_ATP-bd"/>
</dbReference>
<dbReference type="PRINTS" id="PR00098">
    <property type="entry name" value="CPSASE"/>
</dbReference>
<reference evidence="11 12" key="1">
    <citation type="journal article" date="2015" name="Genome Announc.">
        <title>Expanding the biotechnology potential of lactobacilli through comparative genomics of 213 strains and associated genera.</title>
        <authorList>
            <person name="Sun Z."/>
            <person name="Harris H.M."/>
            <person name="McCann A."/>
            <person name="Guo C."/>
            <person name="Argimon S."/>
            <person name="Zhang W."/>
            <person name="Yang X."/>
            <person name="Jeffery I.B."/>
            <person name="Cooney J.C."/>
            <person name="Kagawa T.F."/>
            <person name="Liu W."/>
            <person name="Song Y."/>
            <person name="Salvetti E."/>
            <person name="Wrobel A."/>
            <person name="Rasinkangas P."/>
            <person name="Parkhill J."/>
            <person name="Rea M.C."/>
            <person name="O'Sullivan O."/>
            <person name="Ritari J."/>
            <person name="Douillard F.P."/>
            <person name="Paul Ross R."/>
            <person name="Yang R."/>
            <person name="Briner A.E."/>
            <person name="Felis G.E."/>
            <person name="de Vos W.M."/>
            <person name="Barrangou R."/>
            <person name="Klaenhammer T.R."/>
            <person name="Caufield P.W."/>
            <person name="Cui Y."/>
            <person name="Zhang H."/>
            <person name="O'Toole P.W."/>
        </authorList>
    </citation>
    <scope>NUCLEOTIDE SEQUENCE [LARGE SCALE GENOMIC DNA]</scope>
    <source>
        <strain evidence="11 12">DSM 15945</strain>
    </source>
</reference>
<keyword evidence="6" id="KW-0665">Pyrimidine biosynthesis</keyword>
<gene>
    <name evidence="11" type="ORF">FC50_GL001625</name>
</gene>
<dbReference type="Pfam" id="PF02786">
    <property type="entry name" value="CPSase_L_D2"/>
    <property type="match status" value="1"/>
</dbReference>
<proteinExistence type="inferred from homology"/>
<keyword evidence="3" id="KW-0479">Metal-binding</keyword>
<sequence>MSKTVQSILVIGTGPVGSAQPTSFPAAVATACQVLTAAGKDVTLVTSDPNAPRDNHIAGRIFVAPLTVDFISQVIRRERPDAILGTIGGQSAVHILRQVQQSGLLRQLHIPVLDTNDSILNTLEDGEAFRHFLGEQHLPNPESTYIKSDNQATDVADKIGYPVLMRRGANRGIANNADELRQLISNTDHWGRLRIERAINGLKAVECVLVRDNNNTKLLIGTTENFDPVGVNPANTIVLSPAQTITDHERNVLRAAAFRVLDALDIRGTATFSFALDDTSADWYLLKVRVGTTWATELTQTATAYPITEVSTQIALGRNVDEIEIGAGVPAVIEPTQDAIMTRFPQFGEDHLNGATLGPQLVASGAILGAGANAESAILEGLRIQLGAKLTADVVPATITNWDDGELTQHIIRANALRLPTIWSAFDRGYTLDELVELSRINVGLLAIVQHLSQLHQQLTSHPGDLDLLREAKRYGITDAAIANRWDMTTDQVAALRAELAIQPTFKAIDGGGQIINASRSYYSSFGDESEPRVGTKPRVVIVTPTSTHLWLNEAQGAVTAALADAITQAGYAPVMITNSTVKQNVAGVRRYLATGSTEEILTIIHHEDPIGVICQASGNDGAALAGRLRAAGMNVLGSNADSVTTFDQSKAGAAVAGESDSDWEVSLDFTASIAPGNTHLAVDALSDGETVAVLGVINSLEHNADVAGTVLAVTPPRKGVAALTRRVTAITVNLAKMYGLIGFVHTEFVVNGHQIIVRRVAPTVNATVPFLAKTTTVDFGSLAAHVYLGNKLADLGIASGQLAQADGVHVLLPVYRQGLPAPDTDRPEMVQTGVVMGSDTALGKALIKAFAAAHQPLPDHGPILLDLADDKASALAGRLRAQGFQIQPDGTRITRANVRLVITDSPSAAVRAQATARTIPIINSVCADAMLRVYEARAFSLEPLPPVSW</sequence>
<dbReference type="SUPFAM" id="SSF48108">
    <property type="entry name" value="Carbamoyl phosphate synthetase, large subunit connection domain"/>
    <property type="match status" value="1"/>
</dbReference>
<evidence type="ECO:0000259" key="10">
    <source>
        <dbReference type="PROSITE" id="PS50975"/>
    </source>
</evidence>
<dbReference type="EMBL" id="AZFJ01000052">
    <property type="protein sequence ID" value="KRL85460.1"/>
    <property type="molecule type" value="Genomic_DNA"/>
</dbReference>
<evidence type="ECO:0000256" key="7">
    <source>
        <dbReference type="ARBA" id="ARBA00023211"/>
    </source>
</evidence>
<dbReference type="GO" id="GO:0046872">
    <property type="term" value="F:metal ion binding"/>
    <property type="evidence" value="ECO:0007669"/>
    <property type="project" value="UniProtKB-KW"/>
</dbReference>
<dbReference type="AlphaFoldDB" id="A0A0R1TYX9"/>
<dbReference type="GO" id="GO:0005737">
    <property type="term" value="C:cytoplasm"/>
    <property type="evidence" value="ECO:0007669"/>
    <property type="project" value="TreeGrafter"/>
</dbReference>
<dbReference type="SUPFAM" id="SSF56059">
    <property type="entry name" value="Glutathione synthetase ATP-binding domain-like"/>
    <property type="match status" value="2"/>
</dbReference>
<comment type="similarity">
    <text evidence="1">Belongs to the CarB family.</text>
</comment>
<keyword evidence="4 9" id="KW-0547">Nucleotide-binding</keyword>
<protein>
    <submittedName>
        <fullName evidence="11">Carbamoyl phosphate synthase large subunit</fullName>
    </submittedName>
</protein>
<organism evidence="11 12">
    <name type="scientific">Lacticaseibacillus pantheris DSM 15945 = JCM 12539 = NBRC 106106</name>
    <dbReference type="NCBI Taxonomy" id="1423783"/>
    <lineage>
        <taxon>Bacteria</taxon>
        <taxon>Bacillati</taxon>
        <taxon>Bacillota</taxon>
        <taxon>Bacilli</taxon>
        <taxon>Lactobacillales</taxon>
        <taxon>Lactobacillaceae</taxon>
        <taxon>Lacticaseibacillus</taxon>
    </lineage>
</organism>
<comment type="caution">
    <text evidence="11">The sequence shown here is derived from an EMBL/GenBank/DDBJ whole genome shotgun (WGS) entry which is preliminary data.</text>
</comment>
<dbReference type="Pfam" id="PF25596">
    <property type="entry name" value="CPSase_L_D1"/>
    <property type="match status" value="1"/>
</dbReference>
<evidence type="ECO:0000256" key="4">
    <source>
        <dbReference type="ARBA" id="ARBA00022741"/>
    </source>
</evidence>
<dbReference type="Gene3D" id="3.40.50.20">
    <property type="match status" value="2"/>
</dbReference>
<evidence type="ECO:0000256" key="9">
    <source>
        <dbReference type="PROSITE-ProRule" id="PRU00409"/>
    </source>
</evidence>
<evidence type="ECO:0000313" key="12">
    <source>
        <dbReference type="Proteomes" id="UP000051922"/>
    </source>
</evidence>